<reference evidence="4 5" key="1">
    <citation type="journal article" date="2020" name="Microorganisms">
        <title>Osmotic Adaptation and Compatible Solute Biosynthesis of Phototrophic Bacteria as Revealed from Genome Analyses.</title>
        <authorList>
            <person name="Imhoff J.F."/>
            <person name="Rahn T."/>
            <person name="Kunzel S."/>
            <person name="Keller A."/>
            <person name="Neulinger S.C."/>
        </authorList>
    </citation>
    <scope>NUCLEOTIDE SEQUENCE [LARGE SCALE GENOMIC DNA]</scope>
    <source>
        <strain evidence="4 5">DSM 6210</strain>
    </source>
</reference>
<dbReference type="InterPro" id="IPR008978">
    <property type="entry name" value="HSP20-like_chaperone"/>
</dbReference>
<name>A0ABS1CM33_9GAMM</name>
<dbReference type="RefSeq" id="WP_200240794.1">
    <property type="nucleotide sequence ID" value="NZ_NRRV01000061.1"/>
</dbReference>
<dbReference type="Gene3D" id="2.60.40.790">
    <property type="match status" value="1"/>
</dbReference>
<dbReference type="PROSITE" id="PS01031">
    <property type="entry name" value="SHSP"/>
    <property type="match status" value="1"/>
</dbReference>
<comment type="caution">
    <text evidence="4">The sequence shown here is derived from an EMBL/GenBank/DDBJ whole genome shotgun (WGS) entry which is preliminary data.</text>
</comment>
<dbReference type="Proteomes" id="UP000748752">
    <property type="component" value="Unassembled WGS sequence"/>
</dbReference>
<evidence type="ECO:0000313" key="4">
    <source>
        <dbReference type="EMBL" id="MBK1632918.1"/>
    </source>
</evidence>
<dbReference type="SUPFAM" id="SSF49764">
    <property type="entry name" value="HSP20-like chaperones"/>
    <property type="match status" value="1"/>
</dbReference>
<accession>A0ABS1CM33</accession>
<organism evidence="4 5">
    <name type="scientific">Thiohalocapsa halophila</name>
    <dbReference type="NCBI Taxonomy" id="69359"/>
    <lineage>
        <taxon>Bacteria</taxon>
        <taxon>Pseudomonadati</taxon>
        <taxon>Pseudomonadota</taxon>
        <taxon>Gammaproteobacteria</taxon>
        <taxon>Chromatiales</taxon>
        <taxon>Chromatiaceae</taxon>
        <taxon>Thiohalocapsa</taxon>
    </lineage>
</organism>
<keyword evidence="5" id="KW-1185">Reference proteome</keyword>
<dbReference type="EMBL" id="NRRV01000061">
    <property type="protein sequence ID" value="MBK1632918.1"/>
    <property type="molecule type" value="Genomic_DNA"/>
</dbReference>
<dbReference type="Pfam" id="PF00011">
    <property type="entry name" value="HSP20"/>
    <property type="match status" value="1"/>
</dbReference>
<evidence type="ECO:0000313" key="5">
    <source>
        <dbReference type="Proteomes" id="UP000748752"/>
    </source>
</evidence>
<comment type="similarity">
    <text evidence="1 2">Belongs to the small heat shock protein (HSP20) family.</text>
</comment>
<proteinExistence type="inferred from homology"/>
<evidence type="ECO:0000259" key="3">
    <source>
        <dbReference type="PROSITE" id="PS01031"/>
    </source>
</evidence>
<protein>
    <submittedName>
        <fullName evidence="4">Heat-shock protein Hsp20</fullName>
    </submittedName>
</protein>
<evidence type="ECO:0000256" key="2">
    <source>
        <dbReference type="RuleBase" id="RU003616"/>
    </source>
</evidence>
<dbReference type="PANTHER" id="PTHR11527">
    <property type="entry name" value="HEAT-SHOCK PROTEIN 20 FAMILY MEMBER"/>
    <property type="match status" value="1"/>
</dbReference>
<sequence length="165" mass="18641">MTTLRQFREGLSQAWGRVLDGWEQLYRQASSAMTKFTGGRGDKSAGEARELAERSTGWGLLAAEVFDDDDRVVVRVEAPGMSKDDIQLEVQDDFLVVRGEKQMARERTEGRWHVNECAYGSFQRVVPLPDTVDTGKADASYNNGVLRVELPKAQNRRRRVQVTVH</sequence>
<gene>
    <name evidence="4" type="ORF">CKO31_19625</name>
</gene>
<feature type="domain" description="SHSP" evidence="3">
    <location>
        <begin position="54"/>
        <end position="165"/>
    </location>
</feature>
<dbReference type="InterPro" id="IPR031107">
    <property type="entry name" value="Small_HSP"/>
</dbReference>
<dbReference type="CDD" id="cd06464">
    <property type="entry name" value="ACD_sHsps-like"/>
    <property type="match status" value="1"/>
</dbReference>
<evidence type="ECO:0000256" key="1">
    <source>
        <dbReference type="PROSITE-ProRule" id="PRU00285"/>
    </source>
</evidence>
<dbReference type="InterPro" id="IPR002068">
    <property type="entry name" value="A-crystallin/Hsp20_dom"/>
</dbReference>